<dbReference type="SUPFAM" id="SSF46785">
    <property type="entry name" value="Winged helix' DNA-binding domain"/>
    <property type="match status" value="1"/>
</dbReference>
<evidence type="ECO:0000259" key="4">
    <source>
        <dbReference type="PROSITE" id="PS50961"/>
    </source>
</evidence>
<dbReference type="InterPro" id="IPR045180">
    <property type="entry name" value="La_dom_prot"/>
</dbReference>
<feature type="compositionally biased region" description="Basic and acidic residues" evidence="3">
    <location>
        <begin position="217"/>
        <end position="239"/>
    </location>
</feature>
<feature type="compositionally biased region" description="Low complexity" evidence="3">
    <location>
        <begin position="55"/>
        <end position="68"/>
    </location>
</feature>
<evidence type="ECO:0000256" key="3">
    <source>
        <dbReference type="SAM" id="MobiDB-lite"/>
    </source>
</evidence>
<dbReference type="GO" id="GO:0003723">
    <property type="term" value="F:RNA binding"/>
    <property type="evidence" value="ECO:0007669"/>
    <property type="project" value="UniProtKB-UniRule"/>
</dbReference>
<feature type="compositionally biased region" description="Low complexity" evidence="3">
    <location>
        <begin position="32"/>
        <end position="44"/>
    </location>
</feature>
<dbReference type="PANTHER" id="PTHR22792">
    <property type="entry name" value="LUPUS LA PROTEIN-RELATED"/>
    <property type="match status" value="1"/>
</dbReference>
<dbReference type="InterPro" id="IPR006630">
    <property type="entry name" value="La_HTH"/>
</dbReference>
<evidence type="ECO:0000313" key="6">
    <source>
        <dbReference type="Proteomes" id="UP001327560"/>
    </source>
</evidence>
<name>A0AAQ3KRF8_9LILI</name>
<keyword evidence="6" id="KW-1185">Reference proteome</keyword>
<proteinExistence type="predicted"/>
<feature type="compositionally biased region" description="Low complexity" evidence="3">
    <location>
        <begin position="153"/>
        <end position="164"/>
    </location>
</feature>
<dbReference type="InterPro" id="IPR036388">
    <property type="entry name" value="WH-like_DNA-bd_sf"/>
</dbReference>
<dbReference type="CDD" id="cd07323">
    <property type="entry name" value="LAM"/>
    <property type="match status" value="1"/>
</dbReference>
<gene>
    <name evidence="5" type="ORF">Cni_G22189</name>
</gene>
<reference evidence="5 6" key="1">
    <citation type="submission" date="2023-10" db="EMBL/GenBank/DDBJ databases">
        <title>Chromosome-scale genome assembly provides insights into flower coloration mechanisms of Canna indica.</title>
        <authorList>
            <person name="Li C."/>
        </authorList>
    </citation>
    <scope>NUCLEOTIDE SEQUENCE [LARGE SCALE GENOMIC DNA]</scope>
    <source>
        <tissue evidence="5">Flower</tissue>
    </source>
</reference>
<evidence type="ECO:0000313" key="5">
    <source>
        <dbReference type="EMBL" id="WOL13419.1"/>
    </source>
</evidence>
<protein>
    <submittedName>
        <fullName evidence="5">La-related protein 1C-like</fullName>
    </submittedName>
</protein>
<sequence length="531" mass="57188">MIMSLSSSTAGARPVARGLSSPWNHVVRGDPDAALSVSSSSPPELVDRFTPPGPAAESAASSSIAAPGSSPPPEVAEIGSGGNAAGKKTAWNVLANGAGDSGAVMGADSWPALSESTKAFPKSVTSEPSKVLPNGSNPAPAGSMIETSQIKTSSNNPNPSSSPSLAVPDRQKPNLNFNSVKRNSSGSSSNLPTNDSVVPPQQSPASEEKPLAALELGSEHSSRDHAKGNIHWDHSRDGRFTPQQHGLGDQRVGYNNRNRRGYNSGGGFYRERGGHDWNTLRGFYNRGPRMPMLPAQQRGYSRPYAQPPPPPPAPYFAMAPTFLGPMSYPVPPFYYVQAPTLDPMRNMPIVPPQVPPPMPHTVFPSPMDPNRAMLLQQIEYYFSTENLMTDTHLKENMDCQGWVPISKIASFFRVQKLTEKIKQHVLEYISDTMQGSTVVEVQGDKIRRRNDWMNWAPIEKLGIASPQQPPSISGHDSLTAHVQTLTLDESASCQNIVGGQPNGEMVFSRPSGNLGGQMTMEKGQEHIHPNP</sequence>
<dbReference type="InterPro" id="IPR036390">
    <property type="entry name" value="WH_DNA-bd_sf"/>
</dbReference>
<dbReference type="Pfam" id="PF05383">
    <property type="entry name" value="La"/>
    <property type="match status" value="1"/>
</dbReference>
<feature type="compositionally biased region" description="Low complexity" evidence="3">
    <location>
        <begin position="178"/>
        <end position="196"/>
    </location>
</feature>
<keyword evidence="1 2" id="KW-0694">RNA-binding</keyword>
<dbReference type="SMART" id="SM00715">
    <property type="entry name" value="LA"/>
    <property type="match status" value="1"/>
</dbReference>
<feature type="compositionally biased region" description="Polar residues" evidence="3">
    <location>
        <begin position="1"/>
        <end position="10"/>
    </location>
</feature>
<feature type="region of interest" description="Disordered" evidence="3">
    <location>
        <begin position="116"/>
        <end position="267"/>
    </location>
</feature>
<evidence type="ECO:0000256" key="2">
    <source>
        <dbReference type="PROSITE-ProRule" id="PRU00332"/>
    </source>
</evidence>
<dbReference type="Gene3D" id="1.10.10.10">
    <property type="entry name" value="Winged helix-like DNA-binding domain superfamily/Winged helix DNA-binding domain"/>
    <property type="match status" value="1"/>
</dbReference>
<dbReference type="Proteomes" id="UP001327560">
    <property type="component" value="Chromosome 7"/>
</dbReference>
<organism evidence="5 6">
    <name type="scientific">Canna indica</name>
    <name type="common">Indian-shot</name>
    <dbReference type="NCBI Taxonomy" id="4628"/>
    <lineage>
        <taxon>Eukaryota</taxon>
        <taxon>Viridiplantae</taxon>
        <taxon>Streptophyta</taxon>
        <taxon>Embryophyta</taxon>
        <taxon>Tracheophyta</taxon>
        <taxon>Spermatophyta</taxon>
        <taxon>Magnoliopsida</taxon>
        <taxon>Liliopsida</taxon>
        <taxon>Zingiberales</taxon>
        <taxon>Cannaceae</taxon>
        <taxon>Canna</taxon>
    </lineage>
</organism>
<dbReference type="PANTHER" id="PTHR22792:SF132">
    <property type="entry name" value="LA-RELATED PROTEIN 1"/>
    <property type="match status" value="1"/>
</dbReference>
<dbReference type="PROSITE" id="PS50961">
    <property type="entry name" value="HTH_LA"/>
    <property type="match status" value="1"/>
</dbReference>
<accession>A0AAQ3KRF8</accession>
<feature type="region of interest" description="Disordered" evidence="3">
    <location>
        <begin position="1"/>
        <end position="86"/>
    </location>
</feature>
<dbReference type="AlphaFoldDB" id="A0AAQ3KRF8"/>
<evidence type="ECO:0000256" key="1">
    <source>
        <dbReference type="ARBA" id="ARBA00022884"/>
    </source>
</evidence>
<dbReference type="GO" id="GO:0005737">
    <property type="term" value="C:cytoplasm"/>
    <property type="evidence" value="ECO:0007669"/>
    <property type="project" value="UniProtKB-ARBA"/>
</dbReference>
<feature type="domain" description="HTH La-type RNA-binding" evidence="4">
    <location>
        <begin position="364"/>
        <end position="458"/>
    </location>
</feature>
<dbReference type="EMBL" id="CP136896">
    <property type="protein sequence ID" value="WOL13419.1"/>
    <property type="molecule type" value="Genomic_DNA"/>
</dbReference>